<keyword evidence="3" id="KW-0677">Repeat</keyword>
<keyword evidence="4" id="KW-0833">Ubl conjugation pathway</keyword>
<name>A0A8C9TM26_SCLFO</name>
<evidence type="ECO:0000256" key="3">
    <source>
        <dbReference type="ARBA" id="ARBA00022737"/>
    </source>
</evidence>
<dbReference type="PRINTS" id="PR00320">
    <property type="entry name" value="GPROTEINBRPT"/>
</dbReference>
<dbReference type="Pfam" id="PF07525">
    <property type="entry name" value="SOCS_box"/>
    <property type="match status" value="1"/>
</dbReference>
<dbReference type="SMART" id="SM00320">
    <property type="entry name" value="WD40"/>
    <property type="match status" value="6"/>
</dbReference>
<protein>
    <submittedName>
        <fullName evidence="7">WD repeat and SOCS box containing 2</fullName>
    </submittedName>
</protein>
<evidence type="ECO:0000259" key="6">
    <source>
        <dbReference type="PROSITE" id="PS50225"/>
    </source>
</evidence>
<gene>
    <name evidence="7" type="primary">WSB2</name>
    <name evidence="7" type="synonym">wsb2</name>
</gene>
<evidence type="ECO:0000256" key="4">
    <source>
        <dbReference type="ARBA" id="ARBA00022786"/>
    </source>
</evidence>
<dbReference type="OrthoDB" id="538223at2759"/>
<comment type="pathway">
    <text evidence="1">Protein modification; protein ubiquitination.</text>
</comment>
<dbReference type="GO" id="GO:0000209">
    <property type="term" value="P:protein polyubiquitination"/>
    <property type="evidence" value="ECO:0007669"/>
    <property type="project" value="TreeGrafter"/>
</dbReference>
<dbReference type="CTD" id="55884"/>
<feature type="repeat" description="WD" evidence="5">
    <location>
        <begin position="335"/>
        <end position="354"/>
    </location>
</feature>
<dbReference type="Proteomes" id="UP000694397">
    <property type="component" value="Chromosome 12"/>
</dbReference>
<dbReference type="InterPro" id="IPR001496">
    <property type="entry name" value="SOCS_box"/>
</dbReference>
<dbReference type="InterPro" id="IPR001680">
    <property type="entry name" value="WD40_rpt"/>
</dbReference>
<keyword evidence="8" id="KW-1185">Reference proteome</keyword>
<dbReference type="SMART" id="SM00969">
    <property type="entry name" value="SOCS_box"/>
    <property type="match status" value="1"/>
</dbReference>
<dbReference type="PROSITE" id="PS50294">
    <property type="entry name" value="WD_REPEATS_REGION"/>
    <property type="match status" value="1"/>
</dbReference>
<dbReference type="CDD" id="cd00200">
    <property type="entry name" value="WD40"/>
    <property type="match status" value="1"/>
</dbReference>
<dbReference type="RefSeq" id="XP_018596053.1">
    <property type="nucleotide sequence ID" value="XM_018740537.1"/>
</dbReference>
<evidence type="ECO:0000256" key="5">
    <source>
        <dbReference type="PROSITE-ProRule" id="PRU00221"/>
    </source>
</evidence>
<dbReference type="GeneID" id="108927310"/>
<evidence type="ECO:0000313" key="7">
    <source>
        <dbReference type="Ensembl" id="ENSSFOP00015053739.1"/>
    </source>
</evidence>
<dbReference type="PANTHER" id="PTHR15622:SF1">
    <property type="entry name" value="WD REPEAT AND SOCS BOX-CONTAINING PROTEIN 2"/>
    <property type="match status" value="1"/>
</dbReference>
<evidence type="ECO:0000256" key="2">
    <source>
        <dbReference type="ARBA" id="ARBA00022574"/>
    </source>
</evidence>
<dbReference type="GO" id="GO:0035556">
    <property type="term" value="P:intracellular signal transduction"/>
    <property type="evidence" value="ECO:0007669"/>
    <property type="project" value="InterPro"/>
</dbReference>
<dbReference type="AlphaFoldDB" id="A0A8C9TM26"/>
<accession>A0A8C9TM26</accession>
<feature type="domain" description="SOCS box" evidence="6">
    <location>
        <begin position="360"/>
        <end position="399"/>
    </location>
</feature>
<dbReference type="PROSITE" id="PS00678">
    <property type="entry name" value="WD_REPEATS_1"/>
    <property type="match status" value="1"/>
</dbReference>
<dbReference type="GeneTree" id="ENSGT00890000139406"/>
<feature type="repeat" description="WD" evidence="5">
    <location>
        <begin position="141"/>
        <end position="177"/>
    </location>
</feature>
<sequence length="413" mass="45658">MVPGASADALITELKPIRPPPLDGRAGCETWSVQFSPDGEYFAWSLGHGIVKLLVWPLQDVEQNTPSVLSTTARKRERMLDCGHTVWSLAFGPCTSKAARQAKVTRESCDQSAATLLLATGLKNGDIKVWEVATGHLLFNLSGHQGVVRDMVFTPNGRLTLVSGSRDKTLRIWDLTTAGKNVHVLSGHTSWVYSCCVSPDCSMIASVCRGNPRVYLWSLRSHTFMRNLQGFSMFLVSCDFSPDGALLATAAFATVWEIAIFDPYSGDCLVTLRDCSYCDHEMMNTPIRAVCFSTEGLHLAFVTEDRAIRIWELGQERPVMETDVLHFSNGLCCTFHPQGGVVATGTRDGHVKFWRTPLLVPSLSHLSRMSLRYNISTQQVMALPIPNKIKNFLTYRNLQGAQEARCGVHSTCD</sequence>
<dbReference type="Ensembl" id="ENSSFOT00015044155.1">
    <property type="protein sequence ID" value="ENSSFOP00015053739.1"/>
    <property type="gene ID" value="ENSSFOG00015029409.1"/>
</dbReference>
<keyword evidence="2 5" id="KW-0853">WD repeat</keyword>
<dbReference type="InterPro" id="IPR019775">
    <property type="entry name" value="WD40_repeat_CS"/>
</dbReference>
<reference evidence="7" key="2">
    <citation type="submission" date="2025-08" db="UniProtKB">
        <authorList>
            <consortium name="Ensembl"/>
        </authorList>
    </citation>
    <scope>IDENTIFICATION</scope>
</reference>
<dbReference type="RefSeq" id="XP_018596054.1">
    <property type="nucleotide sequence ID" value="XM_018740538.1"/>
</dbReference>
<dbReference type="Pfam" id="PF00400">
    <property type="entry name" value="WD40"/>
    <property type="match status" value="4"/>
</dbReference>
<dbReference type="InterPro" id="IPR015943">
    <property type="entry name" value="WD40/YVTN_repeat-like_dom_sf"/>
</dbReference>
<reference evidence="7 8" key="1">
    <citation type="submission" date="2019-04" db="EMBL/GenBank/DDBJ databases">
        <authorList>
            <consortium name="Wellcome Sanger Institute Data Sharing"/>
        </authorList>
    </citation>
    <scope>NUCLEOTIDE SEQUENCE [LARGE SCALE GENOMIC DNA]</scope>
</reference>
<evidence type="ECO:0000313" key="8">
    <source>
        <dbReference type="Proteomes" id="UP000694397"/>
    </source>
</evidence>
<dbReference type="SUPFAM" id="SSF50978">
    <property type="entry name" value="WD40 repeat-like"/>
    <property type="match status" value="1"/>
</dbReference>
<dbReference type="Gene3D" id="2.130.10.10">
    <property type="entry name" value="YVTN repeat-like/Quinoprotein amine dehydrogenase"/>
    <property type="match status" value="2"/>
</dbReference>
<dbReference type="InterPro" id="IPR020472">
    <property type="entry name" value="WD40_PAC1"/>
</dbReference>
<reference evidence="7" key="3">
    <citation type="submission" date="2025-09" db="UniProtKB">
        <authorList>
            <consortium name="Ensembl"/>
        </authorList>
    </citation>
    <scope>IDENTIFICATION</scope>
</reference>
<dbReference type="SUPFAM" id="SSF158235">
    <property type="entry name" value="SOCS box-like"/>
    <property type="match status" value="1"/>
</dbReference>
<evidence type="ECO:0000256" key="1">
    <source>
        <dbReference type="ARBA" id="ARBA00004906"/>
    </source>
</evidence>
<feature type="repeat" description="WD" evidence="5">
    <location>
        <begin position="280"/>
        <end position="321"/>
    </location>
</feature>
<dbReference type="SMART" id="SM00253">
    <property type="entry name" value="SOCS"/>
    <property type="match status" value="1"/>
</dbReference>
<dbReference type="InterPro" id="IPR051983">
    <property type="entry name" value="WSB_SOCS-box_domain"/>
</dbReference>
<dbReference type="Gene3D" id="1.10.750.20">
    <property type="entry name" value="SOCS box"/>
    <property type="match status" value="1"/>
</dbReference>
<dbReference type="PROSITE" id="PS50225">
    <property type="entry name" value="SOCS"/>
    <property type="match status" value="1"/>
</dbReference>
<dbReference type="UniPathway" id="UPA00143"/>
<proteinExistence type="predicted"/>
<organism evidence="7 8">
    <name type="scientific">Scleropages formosus</name>
    <name type="common">Asian bonytongue</name>
    <name type="synonym">Osteoglossum formosum</name>
    <dbReference type="NCBI Taxonomy" id="113540"/>
    <lineage>
        <taxon>Eukaryota</taxon>
        <taxon>Metazoa</taxon>
        <taxon>Chordata</taxon>
        <taxon>Craniata</taxon>
        <taxon>Vertebrata</taxon>
        <taxon>Euteleostomi</taxon>
        <taxon>Actinopterygii</taxon>
        <taxon>Neopterygii</taxon>
        <taxon>Teleostei</taxon>
        <taxon>Osteoglossocephala</taxon>
        <taxon>Osteoglossomorpha</taxon>
        <taxon>Osteoglossiformes</taxon>
        <taxon>Osteoglossidae</taxon>
        <taxon>Scleropages</taxon>
    </lineage>
</organism>
<dbReference type="PANTHER" id="PTHR15622">
    <property type="entry name" value="WD40 REPEAT PROTEIN"/>
    <property type="match status" value="1"/>
</dbReference>
<dbReference type="InterPro" id="IPR036036">
    <property type="entry name" value="SOCS_box-like_dom_sf"/>
</dbReference>
<dbReference type="InterPro" id="IPR036322">
    <property type="entry name" value="WD40_repeat_dom_sf"/>
</dbReference>
<dbReference type="PROSITE" id="PS50082">
    <property type="entry name" value="WD_REPEATS_2"/>
    <property type="match status" value="3"/>
</dbReference>